<feature type="region of interest" description="Disordered" evidence="1">
    <location>
        <begin position="175"/>
        <end position="308"/>
    </location>
</feature>
<feature type="compositionally biased region" description="Low complexity" evidence="1">
    <location>
        <begin position="248"/>
        <end position="266"/>
    </location>
</feature>
<feature type="compositionally biased region" description="Low complexity" evidence="1">
    <location>
        <begin position="196"/>
        <end position="207"/>
    </location>
</feature>
<feature type="compositionally biased region" description="Pro residues" evidence="1">
    <location>
        <begin position="84"/>
        <end position="107"/>
    </location>
</feature>
<reference evidence="2 3" key="1">
    <citation type="submission" date="2016-06" db="EMBL/GenBank/DDBJ databases">
        <title>Evolution of pathogenesis and genome organization in the Tremellales.</title>
        <authorList>
            <person name="Cuomo C."/>
            <person name="Litvintseva A."/>
            <person name="Heitman J."/>
            <person name="Chen Y."/>
            <person name="Sun S."/>
            <person name="Springer D."/>
            <person name="Dromer F."/>
            <person name="Young S."/>
            <person name="Zeng Q."/>
            <person name="Chapman S."/>
            <person name="Gujja S."/>
            <person name="Saif S."/>
            <person name="Birren B."/>
        </authorList>
    </citation>
    <scope>NUCLEOTIDE SEQUENCE [LARGE SCALE GENOMIC DNA]</scope>
    <source>
        <strain evidence="2 3">CBS 6039</strain>
    </source>
</reference>
<name>A0A1E3I2X4_9TREE</name>
<evidence type="ECO:0000313" key="2">
    <source>
        <dbReference type="EMBL" id="ODN82256.1"/>
    </source>
</evidence>
<evidence type="ECO:0000256" key="1">
    <source>
        <dbReference type="SAM" id="MobiDB-lite"/>
    </source>
</evidence>
<feature type="region of interest" description="Disordered" evidence="1">
    <location>
        <begin position="64"/>
        <end position="138"/>
    </location>
</feature>
<dbReference type="GeneID" id="30153848"/>
<dbReference type="Proteomes" id="UP000094065">
    <property type="component" value="Unassembled WGS sequence"/>
</dbReference>
<accession>A0A1E3I2X4</accession>
<feature type="compositionally biased region" description="Basic and acidic residues" evidence="1">
    <location>
        <begin position="390"/>
        <end position="403"/>
    </location>
</feature>
<evidence type="ECO:0000313" key="3">
    <source>
        <dbReference type="Proteomes" id="UP000094065"/>
    </source>
</evidence>
<feature type="region of interest" description="Disordered" evidence="1">
    <location>
        <begin position="360"/>
        <end position="403"/>
    </location>
</feature>
<feature type="compositionally biased region" description="Gly residues" evidence="1">
    <location>
        <begin position="360"/>
        <end position="370"/>
    </location>
</feature>
<comment type="caution">
    <text evidence="2">The sequence shown here is derived from an EMBL/GenBank/DDBJ whole genome shotgun (WGS) entry which is preliminary data.</text>
</comment>
<protein>
    <submittedName>
        <fullName evidence="2">Uncharacterized protein</fullName>
    </submittedName>
</protein>
<dbReference type="EMBL" id="AWGJ01000003">
    <property type="protein sequence ID" value="ODN82256.1"/>
    <property type="molecule type" value="Genomic_DNA"/>
</dbReference>
<dbReference type="RefSeq" id="XP_018996575.1">
    <property type="nucleotide sequence ID" value="XM_019136172.1"/>
</dbReference>
<dbReference type="OrthoDB" id="10473783at2759"/>
<organism evidence="2 3">
    <name type="scientific">Cryptococcus amylolentus CBS 6039</name>
    <dbReference type="NCBI Taxonomy" id="1295533"/>
    <lineage>
        <taxon>Eukaryota</taxon>
        <taxon>Fungi</taxon>
        <taxon>Dikarya</taxon>
        <taxon>Basidiomycota</taxon>
        <taxon>Agaricomycotina</taxon>
        <taxon>Tremellomycetes</taxon>
        <taxon>Tremellales</taxon>
        <taxon>Cryptococcaceae</taxon>
        <taxon>Cryptococcus</taxon>
    </lineage>
</organism>
<feature type="region of interest" description="Disordered" evidence="1">
    <location>
        <begin position="1"/>
        <end position="25"/>
    </location>
</feature>
<keyword evidence="3" id="KW-1185">Reference proteome</keyword>
<sequence length="403" mass="43401">MLHLQQVVHSATHPPHLGKPGTSQSRRVLASTALTFRRLVALEQHLFSTAFPVFNLPQYLVPSRAPDTPQQPSAMIPTETPTTSPTPAPSPIPATPMTPPASSPLPPLFTFKRWGSSSRKSKRARSEDVDTFSGTAGDEDDVLRRSVSIDDGMEVEDDGLWEDDGLRKKGRRLSIPAARPLVRARSSKVKLKKVETLSSSSSTSLELARTISPDSPEPAAKRARQRSSSTSSTSSMPGLTGVLFEGKTPSSPSTSPEAPVDATMPLPARPPTRPPQIFSYIPSPLATAPVMSPTLSPPTPSSPAAPQLDLPLSVPLPLPVSPREDAEVIIAAAQVTKSKAFWRDVEDLGAELGNVLKLGFGRGMNRGAGGQRKPSRLRSSLIVDEEAAREEERRERYGRMDTE</sequence>
<proteinExistence type="predicted"/>
<dbReference type="AlphaFoldDB" id="A0A1E3I2X4"/>
<gene>
    <name evidence="2" type="ORF">L202_02539</name>
</gene>